<keyword evidence="2" id="KW-1185">Reference proteome</keyword>
<protein>
    <submittedName>
        <fullName evidence="1">Uncharacterized protein</fullName>
    </submittedName>
</protein>
<comment type="caution">
    <text evidence="1">The sequence shown here is derived from an EMBL/GenBank/DDBJ whole genome shotgun (WGS) entry which is preliminary data.</text>
</comment>
<name>A0A8S3ZZ64_9EUPU</name>
<dbReference type="Proteomes" id="UP000678393">
    <property type="component" value="Unassembled WGS sequence"/>
</dbReference>
<accession>A0A8S3ZZ64</accession>
<organism evidence="1 2">
    <name type="scientific">Candidula unifasciata</name>
    <dbReference type="NCBI Taxonomy" id="100452"/>
    <lineage>
        <taxon>Eukaryota</taxon>
        <taxon>Metazoa</taxon>
        <taxon>Spiralia</taxon>
        <taxon>Lophotrochozoa</taxon>
        <taxon>Mollusca</taxon>
        <taxon>Gastropoda</taxon>
        <taxon>Heterobranchia</taxon>
        <taxon>Euthyneura</taxon>
        <taxon>Panpulmonata</taxon>
        <taxon>Eupulmonata</taxon>
        <taxon>Stylommatophora</taxon>
        <taxon>Helicina</taxon>
        <taxon>Helicoidea</taxon>
        <taxon>Geomitridae</taxon>
        <taxon>Candidula</taxon>
    </lineage>
</organism>
<gene>
    <name evidence="1" type="ORF">CUNI_LOCUS20337</name>
</gene>
<sequence>MTSLGSDSGSYITDDNGLPIKHKYSKIGGCSICLQGKQPVVNWSELLPPPPENLPSVSELGSPMDYSGESTFQCHINNHNNNNSCMIDPRYTDSLVSSLSKLSACSCPIPHDSVFPHQHAKIPYSDFDYPTHPGLSHRYHDLAGIYQDGSGPSCGSAHNSDRPYSPKLPSLLRSQHADSLLHRCPSPRSCHSCNNSVQPSSGLQIMPSSSSSASSYGSNYHHLAHQPLHTGMFGSANQSSSGAENYNDSKVKASSQMCGMHPQGQVSSAFTQTGQGGQVSYNGSYPYTPVALHGYRMPSMEPEHPRNSCEFDQFTGQVHPSGITDHEGSQMFCPTRDVLVAQFRGG</sequence>
<dbReference type="OrthoDB" id="428111at2759"/>
<evidence type="ECO:0000313" key="2">
    <source>
        <dbReference type="Proteomes" id="UP000678393"/>
    </source>
</evidence>
<dbReference type="EMBL" id="CAJHNH020007557">
    <property type="protein sequence ID" value="CAG5134779.1"/>
    <property type="molecule type" value="Genomic_DNA"/>
</dbReference>
<proteinExistence type="predicted"/>
<evidence type="ECO:0000313" key="1">
    <source>
        <dbReference type="EMBL" id="CAG5134779.1"/>
    </source>
</evidence>
<reference evidence="1" key="1">
    <citation type="submission" date="2021-04" db="EMBL/GenBank/DDBJ databases">
        <authorList>
            <consortium name="Molecular Ecology Group"/>
        </authorList>
    </citation>
    <scope>NUCLEOTIDE SEQUENCE</scope>
</reference>
<dbReference type="AlphaFoldDB" id="A0A8S3ZZ64"/>